<dbReference type="SUPFAM" id="SSF56672">
    <property type="entry name" value="DNA/RNA polymerases"/>
    <property type="match status" value="1"/>
</dbReference>
<dbReference type="Pfam" id="PF08388">
    <property type="entry name" value="GIIM"/>
    <property type="match status" value="1"/>
</dbReference>
<dbReference type="RefSeq" id="WP_345236630.1">
    <property type="nucleotide sequence ID" value="NZ_BAABGZ010000048.1"/>
</dbReference>
<dbReference type="InterPro" id="IPR003615">
    <property type="entry name" value="HNH_nuc"/>
</dbReference>
<dbReference type="Pfam" id="PF01844">
    <property type="entry name" value="HNH"/>
    <property type="match status" value="1"/>
</dbReference>
<dbReference type="InterPro" id="IPR043502">
    <property type="entry name" value="DNA/RNA_pol_sf"/>
</dbReference>
<name>A0ABP8IJS2_9BACT</name>
<dbReference type="CDD" id="cd00085">
    <property type="entry name" value="HNHc"/>
    <property type="match status" value="1"/>
</dbReference>
<sequence>MSKARCEPTMMEWSELPWRKLEQTVFKLQKRIFKASQRGDGRTVRKLQKTLMRSWSGKCLAVRRVTQDNQGKKTAGVDGVKSLRPVERFALIDQLAPTDKAKPTRRVWIPKPGTEEKRPLGIPTMRERAVQALVKQVLEPEWEAKFEPNSYGFRPGRSVHDAIGAIFSSVCHQPKYVLDADIAKCFDRINHDALLTKLNTFPTLRRQIKAWLQAGVLDGQSVFPTPEGTPQGGVISPLLANVALHGMEECIRQAFPLRRLTIQGQQVRINPAHFVRYADDFVILHERLDVIQQCQQLIAQWLEPMGLALKPSKTRIAHTLRAHEGPAGFDFLGFTVRQFPTGKSQAAKNPKGVSLGCQTLIRPSREATRRHQEKLKSMIMTHRALPQRKLINALNPVIRGWTNYFSAVCSKRCFSQLGHWLYGNLQNWARRRHPHKGRRWVSYRYWSVGIGKGWQFATRSGEDDRRLQRHAETPIRRHAKVQAQRSPYDGDWVYWSTRMGRHPEVNYRVAALLKRQKGKCPLCRLFFTYGDKLEVDHKLARRYGGQDNLANLQLLHRHCHKTKTVRETQKGGEVC</sequence>
<dbReference type="SMART" id="SM00507">
    <property type="entry name" value="HNHc"/>
    <property type="match status" value="1"/>
</dbReference>
<dbReference type="NCBIfam" id="TIGR04416">
    <property type="entry name" value="group_II_RT_mat"/>
    <property type="match status" value="1"/>
</dbReference>
<dbReference type="CDD" id="cd01651">
    <property type="entry name" value="RT_G2_intron"/>
    <property type="match status" value="1"/>
</dbReference>
<dbReference type="InterPro" id="IPR051083">
    <property type="entry name" value="GrpII_Intron_Splice-Mob/Def"/>
</dbReference>
<dbReference type="EMBL" id="BAABGZ010000048">
    <property type="protein sequence ID" value="GAA4360549.1"/>
    <property type="molecule type" value="Genomic_DNA"/>
</dbReference>
<comment type="caution">
    <text evidence="3">The sequence shown here is derived from an EMBL/GenBank/DDBJ whole genome shotgun (WGS) entry which is preliminary data.</text>
</comment>
<evidence type="ECO:0000256" key="1">
    <source>
        <dbReference type="ARBA" id="ARBA00034120"/>
    </source>
</evidence>
<dbReference type="PANTHER" id="PTHR34047">
    <property type="entry name" value="NUCLEAR INTRON MATURASE 1, MITOCHONDRIAL-RELATED"/>
    <property type="match status" value="1"/>
</dbReference>
<evidence type="ECO:0000259" key="2">
    <source>
        <dbReference type="PROSITE" id="PS50878"/>
    </source>
</evidence>
<keyword evidence="4" id="KW-1185">Reference proteome</keyword>
<dbReference type="InterPro" id="IPR002711">
    <property type="entry name" value="HNH"/>
</dbReference>
<accession>A0ABP8IJS2</accession>
<dbReference type="GO" id="GO:0003964">
    <property type="term" value="F:RNA-directed DNA polymerase activity"/>
    <property type="evidence" value="ECO:0007669"/>
    <property type="project" value="UniProtKB-KW"/>
</dbReference>
<organism evidence="3 4">
    <name type="scientific">Hymenobacter saemangeumensis</name>
    <dbReference type="NCBI Taxonomy" id="1084522"/>
    <lineage>
        <taxon>Bacteria</taxon>
        <taxon>Pseudomonadati</taxon>
        <taxon>Bacteroidota</taxon>
        <taxon>Cytophagia</taxon>
        <taxon>Cytophagales</taxon>
        <taxon>Hymenobacteraceae</taxon>
        <taxon>Hymenobacter</taxon>
    </lineage>
</organism>
<keyword evidence="3" id="KW-0808">Transferase</keyword>
<dbReference type="InterPro" id="IPR000477">
    <property type="entry name" value="RT_dom"/>
</dbReference>
<proteinExistence type="inferred from homology"/>
<keyword evidence="3" id="KW-0548">Nucleotidyltransferase</keyword>
<dbReference type="Pfam" id="PF00078">
    <property type="entry name" value="RVT_1"/>
    <property type="match status" value="1"/>
</dbReference>
<protein>
    <submittedName>
        <fullName evidence="3">Group II intron reverse transcriptase/maturase</fullName>
    </submittedName>
</protein>
<reference evidence="4" key="1">
    <citation type="journal article" date="2019" name="Int. J. Syst. Evol. Microbiol.">
        <title>The Global Catalogue of Microorganisms (GCM) 10K type strain sequencing project: providing services to taxonomists for standard genome sequencing and annotation.</title>
        <authorList>
            <consortium name="The Broad Institute Genomics Platform"/>
            <consortium name="The Broad Institute Genome Sequencing Center for Infectious Disease"/>
            <person name="Wu L."/>
            <person name="Ma J."/>
        </authorList>
    </citation>
    <scope>NUCLEOTIDE SEQUENCE [LARGE SCALE GENOMIC DNA]</scope>
    <source>
        <strain evidence="4">JCM 17923</strain>
    </source>
</reference>
<feature type="domain" description="Reverse transcriptase" evidence="2">
    <location>
        <begin position="90"/>
        <end position="336"/>
    </location>
</feature>
<dbReference type="InterPro" id="IPR013597">
    <property type="entry name" value="Mat_intron_G2"/>
</dbReference>
<evidence type="ECO:0000313" key="4">
    <source>
        <dbReference type="Proteomes" id="UP001501153"/>
    </source>
</evidence>
<dbReference type="InterPro" id="IPR030931">
    <property type="entry name" value="Group_II_RT_mat"/>
</dbReference>
<dbReference type="InterPro" id="IPR025960">
    <property type="entry name" value="RVT_N"/>
</dbReference>
<dbReference type="Proteomes" id="UP001501153">
    <property type="component" value="Unassembled WGS sequence"/>
</dbReference>
<gene>
    <name evidence="3" type="primary">ltrA_1</name>
    <name evidence="3" type="ORF">GCM10023185_27300</name>
</gene>
<evidence type="ECO:0000313" key="3">
    <source>
        <dbReference type="EMBL" id="GAA4360549.1"/>
    </source>
</evidence>
<comment type="similarity">
    <text evidence="1">Belongs to the bacterial reverse transcriptase family.</text>
</comment>
<keyword evidence="3" id="KW-0695">RNA-directed DNA polymerase</keyword>
<dbReference type="PROSITE" id="PS50878">
    <property type="entry name" value="RT_POL"/>
    <property type="match status" value="1"/>
</dbReference>
<dbReference type="PANTHER" id="PTHR34047:SF10">
    <property type="entry name" value="GROUP II INTRON-ASSOCIATED OPEN READING FRAME"/>
    <property type="match status" value="1"/>
</dbReference>
<dbReference type="Pfam" id="PF13655">
    <property type="entry name" value="RVT_N"/>
    <property type="match status" value="1"/>
</dbReference>
<dbReference type="Gene3D" id="1.10.30.50">
    <property type="match status" value="1"/>
</dbReference>